<protein>
    <submittedName>
        <fullName evidence="2">Lipoprotein</fullName>
    </submittedName>
</protein>
<evidence type="ECO:0000256" key="1">
    <source>
        <dbReference type="SAM" id="SignalP"/>
    </source>
</evidence>
<dbReference type="eggNOG" id="ENOG5031VD4">
    <property type="taxonomic scope" value="Bacteria"/>
</dbReference>
<dbReference type="AlphaFoldDB" id="A0A098BT34"/>
<dbReference type="Proteomes" id="UP000042997">
    <property type="component" value="Unassembled WGS sequence"/>
</dbReference>
<reference evidence="2 3" key="1">
    <citation type="journal article" date="2014" name="Genome Announc.">
        <title>Draft Genome Sequence of Propane- and Butane-Oxidizing Actinobacterium Rhodococcus ruber IEGM 231.</title>
        <authorList>
            <person name="Ivshina I.B."/>
            <person name="Kuyukina M.S."/>
            <person name="Krivoruchko A.V."/>
            <person name="Barbe V."/>
            <person name="Fischer C."/>
        </authorList>
    </citation>
    <scope>NUCLEOTIDE SEQUENCE [LARGE SCALE GENOMIC DNA]</scope>
</reference>
<gene>
    <name evidence="2" type="ORF">RHRU231_760030</name>
</gene>
<proteinExistence type="predicted"/>
<keyword evidence="2" id="KW-0449">Lipoprotein</keyword>
<keyword evidence="1" id="KW-0732">Signal</keyword>
<feature type="signal peptide" evidence="1">
    <location>
        <begin position="1"/>
        <end position="24"/>
    </location>
</feature>
<evidence type="ECO:0000313" key="3">
    <source>
        <dbReference type="Proteomes" id="UP000042997"/>
    </source>
</evidence>
<accession>A0A098BT34</accession>
<organism evidence="2 3">
    <name type="scientific">Rhodococcus ruber</name>
    <dbReference type="NCBI Taxonomy" id="1830"/>
    <lineage>
        <taxon>Bacteria</taxon>
        <taxon>Bacillati</taxon>
        <taxon>Actinomycetota</taxon>
        <taxon>Actinomycetes</taxon>
        <taxon>Mycobacteriales</taxon>
        <taxon>Nocardiaceae</taxon>
        <taxon>Rhodococcus</taxon>
    </lineage>
</organism>
<sequence length="127" mass="13075">MKTRTAVVAAVAALFLLTSCGSDDETSAPASTTRPAGSVASSVVERAVDAAKLGTFVATFRTGYPNLADGRDDASIEAIVTETCPLIDDGASDEEIRDNVAELSTNGAVAPTDQQVDRITQLVRAAC</sequence>
<name>A0A098BT34_9NOCA</name>
<evidence type="ECO:0000313" key="2">
    <source>
        <dbReference type="EMBL" id="CDZ90871.1"/>
    </source>
</evidence>
<dbReference type="PROSITE" id="PS51257">
    <property type="entry name" value="PROKAR_LIPOPROTEIN"/>
    <property type="match status" value="1"/>
</dbReference>
<dbReference type="EMBL" id="CCSD01000090">
    <property type="protein sequence ID" value="CDZ90871.1"/>
    <property type="molecule type" value="Genomic_DNA"/>
</dbReference>
<feature type="chain" id="PRO_5039143160" evidence="1">
    <location>
        <begin position="25"/>
        <end position="127"/>
    </location>
</feature>